<dbReference type="InterPro" id="IPR011047">
    <property type="entry name" value="Quinoprotein_ADH-like_sf"/>
</dbReference>
<dbReference type="InterPro" id="IPR025110">
    <property type="entry name" value="AMP-bd_C"/>
</dbReference>
<dbReference type="EMBL" id="JBBHLL010000012">
    <property type="protein sequence ID" value="KAK7831815.1"/>
    <property type="molecule type" value="Genomic_DNA"/>
</dbReference>
<dbReference type="InterPro" id="IPR045851">
    <property type="entry name" value="AMP-bd_C_sf"/>
</dbReference>
<dbReference type="PANTHER" id="PTHR44394:SF1">
    <property type="entry name" value="BETA-ALANINE-ACTIVATING ENZYME"/>
    <property type="match status" value="1"/>
</dbReference>
<gene>
    <name evidence="5" type="ORF">U0070_016445</name>
</gene>
<evidence type="ECO:0000256" key="1">
    <source>
        <dbReference type="SAM" id="MobiDB-lite"/>
    </source>
</evidence>
<evidence type="ECO:0000313" key="6">
    <source>
        <dbReference type="Proteomes" id="UP001488838"/>
    </source>
</evidence>
<name>A0AAW0JXY2_MYOGA</name>
<dbReference type="InterPro" id="IPR052091">
    <property type="entry name" value="Beta-ala_Activ/Resist"/>
</dbReference>
<dbReference type="Pfam" id="PF13570">
    <property type="entry name" value="Beta-prop_ACSF4"/>
    <property type="match status" value="2"/>
</dbReference>
<dbReference type="InterPro" id="IPR015943">
    <property type="entry name" value="WD40/YVTN_repeat-like_dom_sf"/>
</dbReference>
<reference evidence="5 6" key="1">
    <citation type="journal article" date="2023" name="bioRxiv">
        <title>Conserved and derived expression patterns and positive selection on dental genes reveal complex evolutionary context of ever-growing rodent molars.</title>
        <authorList>
            <person name="Calamari Z.T."/>
            <person name="Song A."/>
            <person name="Cohen E."/>
            <person name="Akter M."/>
            <person name="Roy R.D."/>
            <person name="Hallikas O."/>
            <person name="Christensen M.M."/>
            <person name="Li P."/>
            <person name="Marangoni P."/>
            <person name="Jernvall J."/>
            <person name="Klein O.D."/>
        </authorList>
    </citation>
    <scope>NUCLEOTIDE SEQUENCE [LARGE SCALE GENOMIC DNA]</scope>
    <source>
        <strain evidence="5">V071</strain>
    </source>
</reference>
<dbReference type="Pfam" id="PF00501">
    <property type="entry name" value="AMP-binding"/>
    <property type="match status" value="1"/>
</dbReference>
<dbReference type="AlphaFoldDB" id="A0AAW0JXY2"/>
<dbReference type="InterPro" id="IPR002372">
    <property type="entry name" value="PQQ_rpt_dom"/>
</dbReference>
<evidence type="ECO:0000313" key="5">
    <source>
        <dbReference type="EMBL" id="KAK7831815.1"/>
    </source>
</evidence>
<dbReference type="SUPFAM" id="SSF56801">
    <property type="entry name" value="Acetyl-CoA synthetase-like"/>
    <property type="match status" value="1"/>
</dbReference>
<sequence length="908" mass="99789">MTLQALVLRAASVHLNRTAVCFDAGSSRPLVCHTYKTVLSEASELRDFLLTHCDFGGIREIGLYCQPGISVPSWILGILQVPAAYAPMDPDSPPSLSAHFMKKCHLKYVLVEKKQANLRACIFLCFEGDFENFTGDMVRCRRSVMEKRRTRVLFDITQEDVLFLASPLTFDPSVVEIFVSLSSGACLLIVPTYVKVFPAKLADVLFSRHRVTALQATPTLLRRFGCELIKSTVLSAHTSLRVLALGGEAFPSLAVLKSWREEGNKTQIFNIYGITEVSSWSTFYKIPEEVLNSPVKRESPVPLGSPLLGTVVEVRDTNGSLVHEGTGQVFLGGENRVCFLDGETAVPAGTMRATGDFVTVKDGEMFFLGRQDSQIKRHGKRLNIELVQQVAEELPPVESCAVTWYNQEKLILFVVAKADVVKDSIFKELRKRLPTHALPDDMVLIDALPFTCHGKVTKAESILSLPGDPEDAWKVPEDSVFLDSGGDSLKSTWLLNEIEKLTGTSMPGLLELILSRPILEVHNHIVQTLFAQEDLKVSKGCATKRKLSDTAPEEASGKPAQLEPALPFAHDSETNALIALSRGSQLLSLGTWGHLTKLGHCPSVCPPDFIPQTDTQVPKDLSPPVPEEKLKKPPFSQEGKPTAGAEMVLRERWRSDTGKCVDASPLLVMAAADPSSTTVYIGSHSHRVKAVDLYSGKTRWEQLLGDRIESSACVSKCGNFIVVGCYDGLVYVLKSKSGEKYWAFTTEDAVKSSPAVDPTTGRIYVGSHDQHAYALDIYVWRFSAGGPVFSSPCIPASEREILFGSHDCFLYCCSMEGRLQWKFETTARVYATPFAFSNQSCSSESLLAAASTDGKLWILEAQSGKLRSVHTLPGEVFSSPVVWGSMLIIGCRNNYVYCLDLLCSDNQV</sequence>
<evidence type="ECO:0000259" key="4">
    <source>
        <dbReference type="Pfam" id="PF13570"/>
    </source>
</evidence>
<dbReference type="PANTHER" id="PTHR44394">
    <property type="entry name" value="BETA-ALANINE-ACTIVATING ENZYME"/>
    <property type="match status" value="1"/>
</dbReference>
<dbReference type="Pfam" id="PF13193">
    <property type="entry name" value="AMP-binding_C"/>
    <property type="match status" value="1"/>
</dbReference>
<evidence type="ECO:0008006" key="7">
    <source>
        <dbReference type="Google" id="ProtNLM"/>
    </source>
</evidence>
<feature type="region of interest" description="Disordered" evidence="1">
    <location>
        <begin position="616"/>
        <end position="642"/>
    </location>
</feature>
<accession>A0AAW0JXY2</accession>
<comment type="caution">
    <text evidence="5">The sequence shown here is derived from an EMBL/GenBank/DDBJ whole genome shotgun (WGS) entry which is preliminary data.</text>
</comment>
<protein>
    <recommendedName>
        <fullName evidence="7">Beta-alanine-activating enzyme</fullName>
    </recommendedName>
</protein>
<dbReference type="InterPro" id="IPR018391">
    <property type="entry name" value="PQQ_b-propeller_rpt"/>
</dbReference>
<dbReference type="SMART" id="SM00564">
    <property type="entry name" value="PQQ"/>
    <property type="match status" value="5"/>
</dbReference>
<dbReference type="Proteomes" id="UP001488838">
    <property type="component" value="Unassembled WGS sequence"/>
</dbReference>
<dbReference type="Gene3D" id="3.40.50.12780">
    <property type="entry name" value="N-terminal domain of ligase-like"/>
    <property type="match status" value="2"/>
</dbReference>
<dbReference type="Gene3D" id="2.40.10.480">
    <property type="match status" value="1"/>
</dbReference>
<organism evidence="5 6">
    <name type="scientific">Myodes glareolus</name>
    <name type="common">Bank vole</name>
    <name type="synonym">Clethrionomys glareolus</name>
    <dbReference type="NCBI Taxonomy" id="447135"/>
    <lineage>
        <taxon>Eukaryota</taxon>
        <taxon>Metazoa</taxon>
        <taxon>Chordata</taxon>
        <taxon>Craniata</taxon>
        <taxon>Vertebrata</taxon>
        <taxon>Euteleostomi</taxon>
        <taxon>Mammalia</taxon>
        <taxon>Eutheria</taxon>
        <taxon>Euarchontoglires</taxon>
        <taxon>Glires</taxon>
        <taxon>Rodentia</taxon>
        <taxon>Myomorpha</taxon>
        <taxon>Muroidea</taxon>
        <taxon>Cricetidae</taxon>
        <taxon>Arvicolinae</taxon>
        <taxon>Myodes</taxon>
    </lineage>
</organism>
<evidence type="ECO:0000259" key="2">
    <source>
        <dbReference type="Pfam" id="PF00501"/>
    </source>
</evidence>
<dbReference type="Gene3D" id="2.130.10.10">
    <property type="entry name" value="YVTN repeat-like/Quinoprotein amine dehydrogenase"/>
    <property type="match status" value="2"/>
</dbReference>
<feature type="domain" description="AMP-dependent synthetase/ligase" evidence="2">
    <location>
        <begin position="154"/>
        <end position="334"/>
    </location>
</feature>
<dbReference type="Gene3D" id="3.30.300.30">
    <property type="match status" value="1"/>
</dbReference>
<dbReference type="GO" id="GO:0043041">
    <property type="term" value="P:amino acid activation for nonribosomal peptide biosynthetic process"/>
    <property type="evidence" value="ECO:0007669"/>
    <property type="project" value="TreeGrafter"/>
</dbReference>
<dbReference type="InterPro" id="IPR000873">
    <property type="entry name" value="AMP-dep_synth/lig_dom"/>
</dbReference>
<dbReference type="InterPro" id="IPR042099">
    <property type="entry name" value="ANL_N_sf"/>
</dbReference>
<evidence type="ECO:0000259" key="3">
    <source>
        <dbReference type="Pfam" id="PF13193"/>
    </source>
</evidence>
<feature type="domain" description="Pyrrolo-quinoline quinone repeat" evidence="4">
    <location>
        <begin position="657"/>
        <end position="777"/>
    </location>
</feature>
<dbReference type="InterPro" id="IPR048005">
    <property type="entry name" value="AASDH_AMP"/>
</dbReference>
<keyword evidence="6" id="KW-1185">Reference proteome</keyword>
<dbReference type="SUPFAM" id="SSF50998">
    <property type="entry name" value="Quinoprotein alcohol dehydrogenase-like"/>
    <property type="match status" value="1"/>
</dbReference>
<feature type="domain" description="Pyrrolo-quinoline quinone repeat" evidence="4">
    <location>
        <begin position="779"/>
        <end position="901"/>
    </location>
</feature>
<dbReference type="CDD" id="cd17654">
    <property type="entry name" value="A_NRPS_acs4"/>
    <property type="match status" value="1"/>
</dbReference>
<proteinExistence type="predicted"/>
<feature type="domain" description="AMP-binding enzyme C-terminal" evidence="3">
    <location>
        <begin position="388"/>
        <end position="455"/>
    </location>
</feature>